<feature type="region of interest" description="Disordered" evidence="1">
    <location>
        <begin position="91"/>
        <end position="180"/>
    </location>
</feature>
<accession>A0A0D2CU34</accession>
<reference evidence="2 3" key="1">
    <citation type="submission" date="2015-01" db="EMBL/GenBank/DDBJ databases">
        <title>The Genome Sequence of Capronia semiimmersa CBS27337.</title>
        <authorList>
            <consortium name="The Broad Institute Genomics Platform"/>
            <person name="Cuomo C."/>
            <person name="de Hoog S."/>
            <person name="Gorbushina A."/>
            <person name="Stielow B."/>
            <person name="Teixiera M."/>
            <person name="Abouelleil A."/>
            <person name="Chapman S.B."/>
            <person name="Priest M."/>
            <person name="Young S.K."/>
            <person name="Wortman J."/>
            <person name="Nusbaum C."/>
            <person name="Birren B."/>
        </authorList>
    </citation>
    <scope>NUCLEOTIDE SEQUENCE [LARGE SCALE GENOMIC DNA]</scope>
    <source>
        <strain evidence="2 3">CBS 27337</strain>
    </source>
</reference>
<dbReference type="Proteomes" id="UP000054266">
    <property type="component" value="Unassembled WGS sequence"/>
</dbReference>
<sequence>MSAPAEPPPSYDQATGSTTSSKPQASSHLEVPSSKNGIPAQARRSMEDLQRPLPEGWLRQYDPKENHQFFVNIKEDPPKSYWEHPLDIPDVVKNLSSEERERLQEEEDKLRRRADHTPGHSPAHSVDHSEEDHFPPELPARPAGSKEQNTQKKTFGEKLKDKVTGSTHEERVRDRARRAEEERQYYEAHIKLRRSMQQAQITGQPQFFAKDRDGKNVYIEPPGGPGYGYGGYGPQGYGVNPYATGPYADPNARFIRPGYPYNRPYGAYPGGGYGLPIAGGLLGGLLLGGLLF</sequence>
<dbReference type="Gene3D" id="2.20.70.10">
    <property type="match status" value="1"/>
</dbReference>
<dbReference type="AlphaFoldDB" id="A0A0D2CU34"/>
<feature type="region of interest" description="Disordered" evidence="1">
    <location>
        <begin position="1"/>
        <end position="61"/>
    </location>
</feature>
<name>A0A0D2CU34_9EURO</name>
<dbReference type="STRING" id="5601.A0A0D2CU34"/>
<feature type="compositionally biased region" description="Pro residues" evidence="1">
    <location>
        <begin position="1"/>
        <end position="10"/>
    </location>
</feature>
<evidence type="ECO:0008006" key="4">
    <source>
        <dbReference type="Google" id="ProtNLM"/>
    </source>
</evidence>
<evidence type="ECO:0000313" key="3">
    <source>
        <dbReference type="Proteomes" id="UP000054266"/>
    </source>
</evidence>
<evidence type="ECO:0000313" key="2">
    <source>
        <dbReference type="EMBL" id="KIW68711.1"/>
    </source>
</evidence>
<proteinExistence type="predicted"/>
<evidence type="ECO:0000256" key="1">
    <source>
        <dbReference type="SAM" id="MobiDB-lite"/>
    </source>
</evidence>
<dbReference type="EMBL" id="KN846958">
    <property type="protein sequence ID" value="KIW68711.1"/>
    <property type="molecule type" value="Genomic_DNA"/>
</dbReference>
<protein>
    <recommendedName>
        <fullName evidence="4">WW domain-containing protein</fullName>
    </recommendedName>
</protein>
<feature type="compositionally biased region" description="Basic and acidic residues" evidence="1">
    <location>
        <begin position="154"/>
        <end position="180"/>
    </location>
</feature>
<gene>
    <name evidence="2" type="ORF">PV04_04635</name>
</gene>
<feature type="compositionally biased region" description="Basic and acidic residues" evidence="1">
    <location>
        <begin position="125"/>
        <end position="135"/>
    </location>
</feature>
<feature type="compositionally biased region" description="Polar residues" evidence="1">
    <location>
        <begin position="12"/>
        <end position="27"/>
    </location>
</feature>
<organism evidence="2 3">
    <name type="scientific">Phialophora macrospora</name>
    <dbReference type="NCBI Taxonomy" id="1851006"/>
    <lineage>
        <taxon>Eukaryota</taxon>
        <taxon>Fungi</taxon>
        <taxon>Dikarya</taxon>
        <taxon>Ascomycota</taxon>
        <taxon>Pezizomycotina</taxon>
        <taxon>Eurotiomycetes</taxon>
        <taxon>Chaetothyriomycetidae</taxon>
        <taxon>Chaetothyriales</taxon>
        <taxon>Herpotrichiellaceae</taxon>
        <taxon>Phialophora</taxon>
    </lineage>
</organism>
<keyword evidence="3" id="KW-1185">Reference proteome</keyword>
<dbReference type="HOGENOM" id="CLU_049761_0_1_1"/>